<dbReference type="RefSeq" id="WP_183671499.1">
    <property type="nucleotide sequence ID" value="NZ_BMPB01000007.1"/>
</dbReference>
<evidence type="ECO:0000313" key="3">
    <source>
        <dbReference type="Proteomes" id="UP000533637"/>
    </source>
</evidence>
<gene>
    <name evidence="2" type="ORF">GGQ57_003276</name>
</gene>
<evidence type="ECO:0008006" key="4">
    <source>
        <dbReference type="Google" id="ProtNLM"/>
    </source>
</evidence>
<dbReference type="Gene3D" id="2.60.40.2630">
    <property type="match status" value="1"/>
</dbReference>
<proteinExistence type="predicted"/>
<keyword evidence="3" id="KW-1185">Reference proteome</keyword>
<sequence>MKKFLYLLPTVFLLLCAACTEAEIVPPGPGGGDAEEGVPLSIKSLGLSLEVESRSVVTGGPGDKEPNPNPLTSVGVCVTKESSSGTVGFYASGIKSQSFTYNAVAAVPAWELAEGEDPLCLYTEKGTVYGYTPSEKSVSLSGTPKVPLMSGVKVLDKQKFYFNDGGNPVDATTDVQWETDQDDYLYCKATGQVDRWHPEVSLLMQHALAKVSFRVSEEGEAFDGCLIKKVVLKSSGGFKKSTSAKLNLSTGGLEGTLTAVDQLMFTADGDMRGIGSVQTADEIGQTPVQAFGLVIPVTDVSATLELTLHDGRVFAMKPSGSSGTDPGTFTAKWEKGYNYIYNIRMQAQGIELTDIRVAGWNDGGEYDIPME</sequence>
<protein>
    <recommendedName>
        <fullName evidence="4">Fimbrillin family protein</fullName>
    </recommendedName>
</protein>
<dbReference type="CDD" id="cd13120">
    <property type="entry name" value="BF2867_like_N"/>
    <property type="match status" value="1"/>
</dbReference>
<feature type="chain" id="PRO_5045796182" description="Fimbrillin family protein" evidence="1">
    <location>
        <begin position="23"/>
        <end position="371"/>
    </location>
</feature>
<dbReference type="CDD" id="cd13121">
    <property type="entry name" value="BF2867_like_C"/>
    <property type="match status" value="1"/>
</dbReference>
<name>A0ABR6KPC9_9BACT</name>
<dbReference type="EMBL" id="JACHOC010000006">
    <property type="protein sequence ID" value="MBB4623364.1"/>
    <property type="molecule type" value="Genomic_DNA"/>
</dbReference>
<comment type="caution">
    <text evidence="2">The sequence shown here is derived from an EMBL/GenBank/DDBJ whole genome shotgun (WGS) entry which is preliminary data.</text>
</comment>
<feature type="signal peptide" evidence="1">
    <location>
        <begin position="1"/>
        <end position="22"/>
    </location>
</feature>
<evidence type="ECO:0000256" key="1">
    <source>
        <dbReference type="SAM" id="SignalP"/>
    </source>
</evidence>
<evidence type="ECO:0000313" key="2">
    <source>
        <dbReference type="EMBL" id="MBB4623364.1"/>
    </source>
</evidence>
<keyword evidence="1" id="KW-0732">Signal</keyword>
<dbReference type="Gene3D" id="2.60.40.2620">
    <property type="entry name" value="Fimbrillin-like"/>
    <property type="match status" value="1"/>
</dbReference>
<dbReference type="InterPro" id="IPR042278">
    <property type="entry name" value="Mfa-like_1_N"/>
</dbReference>
<organism evidence="2 3">
    <name type="scientific">Parabacteroides faecis</name>
    <dbReference type="NCBI Taxonomy" id="1217282"/>
    <lineage>
        <taxon>Bacteria</taxon>
        <taxon>Pseudomonadati</taxon>
        <taxon>Bacteroidota</taxon>
        <taxon>Bacteroidia</taxon>
        <taxon>Bacteroidales</taxon>
        <taxon>Tannerellaceae</taxon>
        <taxon>Parabacteroides</taxon>
    </lineage>
</organism>
<dbReference type="Proteomes" id="UP000533637">
    <property type="component" value="Unassembled WGS sequence"/>
</dbReference>
<reference evidence="2 3" key="1">
    <citation type="submission" date="2020-08" db="EMBL/GenBank/DDBJ databases">
        <title>Genomic Encyclopedia of Type Strains, Phase IV (KMG-IV): sequencing the most valuable type-strain genomes for metagenomic binning, comparative biology and taxonomic classification.</title>
        <authorList>
            <person name="Goeker M."/>
        </authorList>
    </citation>
    <scope>NUCLEOTIDE SEQUENCE [LARGE SCALE GENOMIC DNA]</scope>
    <source>
        <strain evidence="2 3">DSM 102983</strain>
    </source>
</reference>
<dbReference type="InterPro" id="IPR025049">
    <property type="entry name" value="Mfa-like_1"/>
</dbReference>
<dbReference type="Pfam" id="PF13149">
    <property type="entry name" value="Mfa_like_1"/>
    <property type="match status" value="1"/>
</dbReference>
<accession>A0ABR6KPC9</accession>